<dbReference type="NCBIfam" id="NF033592">
    <property type="entry name" value="transpos_IS4_1"/>
    <property type="match status" value="1"/>
</dbReference>
<dbReference type="InterPro" id="IPR047952">
    <property type="entry name" value="Transpos_IS4"/>
</dbReference>
<dbReference type="SUPFAM" id="SSF53098">
    <property type="entry name" value="Ribonuclease H-like"/>
    <property type="match status" value="1"/>
</dbReference>
<proteinExistence type="predicted"/>
<reference evidence="4" key="1">
    <citation type="journal article" date="2019" name="Int. J. Syst. Evol. Microbiol.">
        <title>The Global Catalogue of Microorganisms (GCM) 10K type strain sequencing project: providing services to taxonomists for standard genome sequencing and annotation.</title>
        <authorList>
            <consortium name="The Broad Institute Genomics Platform"/>
            <consortium name="The Broad Institute Genome Sequencing Center for Infectious Disease"/>
            <person name="Wu L."/>
            <person name="Ma J."/>
        </authorList>
    </citation>
    <scope>NUCLEOTIDE SEQUENCE [LARGE SCALE GENOMIC DNA]</scope>
    <source>
        <strain evidence="4">NBRC 111756</strain>
    </source>
</reference>
<feature type="domain" description="Transposase IS4 N-terminal" evidence="2">
    <location>
        <begin position="16"/>
        <end position="107"/>
    </location>
</feature>
<gene>
    <name evidence="3" type="ORF">ACFQDL_08330</name>
</gene>
<accession>A0ABW1ZY14</accession>
<comment type="caution">
    <text evidence="3">The sequence shown here is derived from an EMBL/GenBank/DDBJ whole genome shotgun (WGS) entry which is preliminary data.</text>
</comment>
<dbReference type="InterPro" id="IPR002559">
    <property type="entry name" value="Transposase_11"/>
</dbReference>
<name>A0ABW1ZY14_9GAMM</name>
<dbReference type="PANTHER" id="PTHR37529:SF1">
    <property type="entry name" value="TRANSPOSASE INSG FOR INSERTION SEQUENCE ELEMENT IS4-RELATED"/>
    <property type="match status" value="1"/>
</dbReference>
<evidence type="ECO:0000259" key="1">
    <source>
        <dbReference type="Pfam" id="PF01609"/>
    </source>
</evidence>
<evidence type="ECO:0000313" key="3">
    <source>
        <dbReference type="EMBL" id="MFC6670091.1"/>
    </source>
</evidence>
<dbReference type="RefSeq" id="WP_379908604.1">
    <property type="nucleotide sequence ID" value="NZ_JBHSWE010000001.1"/>
</dbReference>
<dbReference type="InterPro" id="IPR024473">
    <property type="entry name" value="Transposases_IS4_N"/>
</dbReference>
<organism evidence="3 4">
    <name type="scientific">Marinobacterium aestuariivivens</name>
    <dbReference type="NCBI Taxonomy" id="1698799"/>
    <lineage>
        <taxon>Bacteria</taxon>
        <taxon>Pseudomonadati</taxon>
        <taxon>Pseudomonadota</taxon>
        <taxon>Gammaproteobacteria</taxon>
        <taxon>Oceanospirillales</taxon>
        <taxon>Oceanospirillaceae</taxon>
        <taxon>Marinobacterium</taxon>
    </lineage>
</organism>
<dbReference type="InterPro" id="IPR012337">
    <property type="entry name" value="RNaseH-like_sf"/>
</dbReference>
<dbReference type="Pfam" id="PF13006">
    <property type="entry name" value="Nterm_IS4"/>
    <property type="match status" value="1"/>
</dbReference>
<dbReference type="EMBL" id="JBHSWE010000001">
    <property type="protein sequence ID" value="MFC6670091.1"/>
    <property type="molecule type" value="Genomic_DNA"/>
</dbReference>
<feature type="domain" description="Transposase IS4-like" evidence="1">
    <location>
        <begin position="132"/>
        <end position="356"/>
    </location>
</feature>
<sequence>MHFSQAVDAISHVTPEQLAALSEVLSPELIEQCLYESGTVTLRKRRLPLEMMVWSIVGMALFRHLPMSQIVNQLDIMLPGDRPFVAPSAVVQARQRLGEEAVRKVFEQTQSLWHQHTPHPHPHPHPHWCGLRLLGVDGVVWRTPDSKENAAAFARTRNQDGAAHYPQVRMVCQMELTSHLLTAAAFDSVERNELKLAAQLIEQTPDHSLTLFDRGFYALGFLHAWQSQGEERHWLIPLRKGARYEVIRRFSKRNCLVSLPVSPQARKQWPDAPEHLTARLVSREVNGQLRHVLTSMIDPMRYPSDDIVDLYSHRWEIELGYREMKQYMLGNRLTLRSKKPDMIRQELWGTLLAYNLLHFQMARMAYSLKGIHPCQISFNQAAGMIIKELTILPAVSPGKVPSVIKAMTDMAPAFVLPIRRERLYPRALKSCPCRYPVRKKNASQLA</sequence>
<protein>
    <submittedName>
        <fullName evidence="3">IS4 family transposase</fullName>
    </submittedName>
</protein>
<dbReference type="Pfam" id="PF01609">
    <property type="entry name" value="DDE_Tnp_1"/>
    <property type="match status" value="1"/>
</dbReference>
<dbReference type="PANTHER" id="PTHR37529">
    <property type="entry name" value="TRANSPOSASE INSG FOR INSERTION SEQUENCE ELEMENT IS4-RELATED"/>
    <property type="match status" value="1"/>
</dbReference>
<evidence type="ECO:0000259" key="2">
    <source>
        <dbReference type="Pfam" id="PF13006"/>
    </source>
</evidence>
<evidence type="ECO:0000313" key="4">
    <source>
        <dbReference type="Proteomes" id="UP001596422"/>
    </source>
</evidence>
<keyword evidence="4" id="KW-1185">Reference proteome</keyword>
<dbReference type="Proteomes" id="UP001596422">
    <property type="component" value="Unassembled WGS sequence"/>
</dbReference>